<proteinExistence type="evidence at transcript level"/>
<name>Q5BSB2_SCHJA</name>
<dbReference type="EMBL" id="AY915352">
    <property type="protein sequence ID" value="AAX30573.2"/>
    <property type="molecule type" value="mRNA"/>
</dbReference>
<evidence type="ECO:0000313" key="1">
    <source>
        <dbReference type="EMBL" id="AAX30573.2"/>
    </source>
</evidence>
<protein>
    <submittedName>
        <fullName evidence="1">SJCHGC05199 protein</fullName>
    </submittedName>
</protein>
<reference evidence="1" key="2">
    <citation type="journal article" date="2006" name="PLoS Pathog.">
        <title>New perspectives on host-parasite interplay by comparative transcriptomic and proteomic analyses of Schistosoma japonicum.</title>
        <authorList>
            <person name="Liu F."/>
            <person name="Lu J."/>
            <person name="Hu W."/>
            <person name="Wang S.Y."/>
            <person name="Cui S.J."/>
            <person name="Chi M."/>
            <person name="Yan Q."/>
            <person name="Wang X.R."/>
            <person name="Song H.D."/>
            <person name="Xu X.N."/>
            <person name="Wang J.J."/>
            <person name="Zhang X.L."/>
            <person name="Zhang X."/>
            <person name="Wang Z.Q."/>
            <person name="Xue C.L."/>
            <person name="Brindley P.J."/>
            <person name="McManus D.P."/>
            <person name="Yang P.Y."/>
            <person name="Feng Z."/>
            <person name="Chen Z."/>
            <person name="Han Z.G."/>
        </authorList>
    </citation>
    <scope>NUCLEOTIDE SEQUENCE</scope>
</reference>
<sequence>MFHAFSMKIKLQIKNNKAGNLIFPQLPKMKEFQFYTDDNPFFDVNDAYFWGKDEESKGIVMGAIMGPLEGCI</sequence>
<organism evidence="1">
    <name type="scientific">Schistosoma japonicum</name>
    <name type="common">Blood fluke</name>
    <dbReference type="NCBI Taxonomy" id="6182"/>
    <lineage>
        <taxon>Eukaryota</taxon>
        <taxon>Metazoa</taxon>
        <taxon>Spiralia</taxon>
        <taxon>Lophotrochozoa</taxon>
        <taxon>Platyhelminthes</taxon>
        <taxon>Trematoda</taxon>
        <taxon>Digenea</taxon>
        <taxon>Strigeidida</taxon>
        <taxon>Schistosomatoidea</taxon>
        <taxon>Schistosomatidae</taxon>
        <taxon>Schistosoma</taxon>
    </lineage>
</organism>
<accession>Q5BSB2</accession>
<reference evidence="1" key="1">
    <citation type="submission" date="2005-01" db="EMBL/GenBank/DDBJ databases">
        <authorList>
            <person name="Han Z."/>
        </authorList>
    </citation>
    <scope>NUCLEOTIDE SEQUENCE</scope>
</reference>
<dbReference type="AlphaFoldDB" id="Q5BSB2"/>